<comment type="caution">
    <text evidence="1">The sequence shown here is derived from an EMBL/GenBank/DDBJ whole genome shotgun (WGS) entry which is preliminary data.</text>
</comment>
<dbReference type="Proteomes" id="UP001172457">
    <property type="component" value="Chromosome 2"/>
</dbReference>
<dbReference type="PANTHER" id="PTHR34680:SF3">
    <property type="entry name" value="EXPRESSED PROTEIN"/>
    <property type="match status" value="1"/>
</dbReference>
<proteinExistence type="predicted"/>
<keyword evidence="2" id="KW-1185">Reference proteome</keyword>
<gene>
    <name evidence="1" type="ORF">OSB04_008665</name>
</gene>
<sequence length="147" mass="17095">MRIRKNANISAFLHTNSNNQTNFCQLNQSPWDIITFPPSSSSSLHHPAKWEKVKNGSNIIYGDRGFFHLQNESVWGTTIRNHRRRIRGHPRRGPTGSRPRRAKKRAVAVTSNRNEFYYYSGFGPSWGKKRGRWETNARLLMHVTIGY</sequence>
<evidence type="ECO:0000313" key="1">
    <source>
        <dbReference type="EMBL" id="KAJ9563505.1"/>
    </source>
</evidence>
<organism evidence="1 2">
    <name type="scientific">Centaurea solstitialis</name>
    <name type="common">yellow star-thistle</name>
    <dbReference type="NCBI Taxonomy" id="347529"/>
    <lineage>
        <taxon>Eukaryota</taxon>
        <taxon>Viridiplantae</taxon>
        <taxon>Streptophyta</taxon>
        <taxon>Embryophyta</taxon>
        <taxon>Tracheophyta</taxon>
        <taxon>Spermatophyta</taxon>
        <taxon>Magnoliopsida</taxon>
        <taxon>eudicotyledons</taxon>
        <taxon>Gunneridae</taxon>
        <taxon>Pentapetalae</taxon>
        <taxon>asterids</taxon>
        <taxon>campanulids</taxon>
        <taxon>Asterales</taxon>
        <taxon>Asteraceae</taxon>
        <taxon>Carduoideae</taxon>
        <taxon>Cardueae</taxon>
        <taxon>Centaureinae</taxon>
        <taxon>Centaurea</taxon>
    </lineage>
</organism>
<protein>
    <submittedName>
        <fullName evidence="1">Uncharacterized protein</fullName>
    </submittedName>
</protein>
<name>A0AA38TM83_9ASTR</name>
<dbReference type="PANTHER" id="PTHR34680">
    <property type="entry name" value="EXPRESSED PROTEIN"/>
    <property type="match status" value="1"/>
</dbReference>
<evidence type="ECO:0000313" key="2">
    <source>
        <dbReference type="Proteomes" id="UP001172457"/>
    </source>
</evidence>
<accession>A0AA38TM83</accession>
<dbReference type="EMBL" id="JARYMX010000002">
    <property type="protein sequence ID" value="KAJ9563505.1"/>
    <property type="molecule type" value="Genomic_DNA"/>
</dbReference>
<reference evidence="1" key="1">
    <citation type="submission" date="2023-03" db="EMBL/GenBank/DDBJ databases">
        <title>Chromosome-scale reference genome and RAD-based genetic map of yellow starthistle (Centaurea solstitialis) reveal putative structural variation and QTLs associated with invader traits.</title>
        <authorList>
            <person name="Reatini B."/>
            <person name="Cang F.A."/>
            <person name="Jiang Q."/>
            <person name="Mckibben M.T.W."/>
            <person name="Barker M.S."/>
            <person name="Rieseberg L.H."/>
            <person name="Dlugosch K.M."/>
        </authorList>
    </citation>
    <scope>NUCLEOTIDE SEQUENCE</scope>
    <source>
        <strain evidence="1">CAN-66</strain>
        <tissue evidence="1">Leaf</tissue>
    </source>
</reference>
<dbReference type="AlphaFoldDB" id="A0AA38TM83"/>